<dbReference type="Gene3D" id="3.30.559.30">
    <property type="entry name" value="Nonribosomal peptide synthetase, condensation domain"/>
    <property type="match status" value="1"/>
</dbReference>
<proteinExistence type="predicted"/>
<evidence type="ECO:0000256" key="1">
    <source>
        <dbReference type="SAM" id="MobiDB-lite"/>
    </source>
</evidence>
<dbReference type="AlphaFoldDB" id="M3BYM0"/>
<dbReference type="GO" id="GO:0005829">
    <property type="term" value="C:cytosol"/>
    <property type="evidence" value="ECO:0007669"/>
    <property type="project" value="TreeGrafter"/>
</dbReference>
<evidence type="ECO:0000313" key="4">
    <source>
        <dbReference type="EMBL" id="EME96850.1"/>
    </source>
</evidence>
<dbReference type="GO" id="GO:0043041">
    <property type="term" value="P:amino acid activation for nonribosomal peptide biosynthetic process"/>
    <property type="evidence" value="ECO:0007669"/>
    <property type="project" value="TreeGrafter"/>
</dbReference>
<dbReference type="GO" id="GO:0044550">
    <property type="term" value="P:secondary metabolite biosynthetic process"/>
    <property type="evidence" value="ECO:0007669"/>
    <property type="project" value="TreeGrafter"/>
</dbReference>
<dbReference type="eggNOG" id="COG1020">
    <property type="taxonomic scope" value="Bacteria"/>
</dbReference>
<protein>
    <submittedName>
        <fullName evidence="4">Amino acid adenylation protein</fullName>
    </submittedName>
</protein>
<evidence type="ECO:0000259" key="3">
    <source>
        <dbReference type="Pfam" id="PF00668"/>
    </source>
</evidence>
<dbReference type="Pfam" id="PF00501">
    <property type="entry name" value="AMP-binding"/>
    <property type="match status" value="2"/>
</dbReference>
<dbReference type="GO" id="GO:0003824">
    <property type="term" value="F:catalytic activity"/>
    <property type="evidence" value="ECO:0007669"/>
    <property type="project" value="InterPro"/>
</dbReference>
<dbReference type="STRING" id="1223523.H340_29454"/>
<dbReference type="Pfam" id="PF00668">
    <property type="entry name" value="Condensation"/>
    <property type="match status" value="1"/>
</dbReference>
<dbReference type="SUPFAM" id="SSF56801">
    <property type="entry name" value="Acetyl-CoA synthetase-like"/>
    <property type="match status" value="2"/>
</dbReference>
<feature type="compositionally biased region" description="Basic and acidic residues" evidence="1">
    <location>
        <begin position="23"/>
        <end position="32"/>
    </location>
</feature>
<feature type="region of interest" description="Disordered" evidence="1">
    <location>
        <begin position="285"/>
        <end position="307"/>
    </location>
</feature>
<dbReference type="InterPro" id="IPR023213">
    <property type="entry name" value="CAT-like_dom_sf"/>
</dbReference>
<name>M3BYM0_STRM1</name>
<dbReference type="InterPro" id="IPR000873">
    <property type="entry name" value="AMP-dep_synth/lig_dom"/>
</dbReference>
<dbReference type="SUPFAM" id="SSF52777">
    <property type="entry name" value="CoA-dependent acyltransferases"/>
    <property type="match status" value="2"/>
</dbReference>
<comment type="caution">
    <text evidence="4">The sequence shown here is derived from an EMBL/GenBank/DDBJ whole genome shotgun (WGS) entry which is preliminary data.</text>
</comment>
<dbReference type="EMBL" id="AORZ01000165">
    <property type="protein sequence ID" value="EME96850.1"/>
    <property type="molecule type" value="Genomic_DNA"/>
</dbReference>
<feature type="compositionally biased region" description="Low complexity" evidence="1">
    <location>
        <begin position="771"/>
        <end position="782"/>
    </location>
</feature>
<feature type="domain" description="AMP-dependent synthetase/ligase" evidence="2">
    <location>
        <begin position="546"/>
        <end position="771"/>
    </location>
</feature>
<dbReference type="PANTHER" id="PTHR45527:SF1">
    <property type="entry name" value="FATTY ACID SYNTHASE"/>
    <property type="match status" value="1"/>
</dbReference>
<dbReference type="Gene3D" id="3.40.50.980">
    <property type="match status" value="2"/>
</dbReference>
<dbReference type="RefSeq" id="WP_004954204.1">
    <property type="nucleotide sequence ID" value="NZ_AORZ01000165.1"/>
</dbReference>
<organism evidence="4 5">
    <name type="scientific">Streptomyces mobaraensis (strain ATCC 29032 / DSM 40847 / JCM 4168 / NBRC 13819 / NCIMB 11159 / IPCR 16-22)</name>
    <dbReference type="NCBI Taxonomy" id="1223523"/>
    <lineage>
        <taxon>Bacteria</taxon>
        <taxon>Bacillati</taxon>
        <taxon>Actinomycetota</taxon>
        <taxon>Actinomycetes</taxon>
        <taxon>Kitasatosporales</taxon>
        <taxon>Streptomycetaceae</taxon>
        <taxon>Streptomyces</taxon>
    </lineage>
</organism>
<feature type="domain" description="Condensation" evidence="3">
    <location>
        <begin position="94"/>
        <end position="421"/>
    </location>
</feature>
<dbReference type="Proteomes" id="UP000011740">
    <property type="component" value="Unassembled WGS sequence"/>
</dbReference>
<dbReference type="PATRIC" id="fig|1223523.3.peg.5979"/>
<dbReference type="PANTHER" id="PTHR45527">
    <property type="entry name" value="NONRIBOSOMAL PEPTIDE SYNTHETASE"/>
    <property type="match status" value="1"/>
</dbReference>
<dbReference type="Gene3D" id="3.40.50.12780">
    <property type="entry name" value="N-terminal domain of ligase-like"/>
    <property type="match status" value="1"/>
</dbReference>
<sequence>MTVRTLDRFPLPPSAVRESAPGDARENARENALENSLENSRERTAPEAAAPPGLRLTAAQRELWSRPGREQGGATQVSATSVTAAPITAAPITAAYREIRGPLDPVLFAEALHRTVGEADALRMRVVDTPDGPRQRPIAIEPPGHGFPLCAADLRVTEGMGETGGGDGGEDPEAFRTALTWMRADLVRGFDPDGGPLFAYALFRVGDRRWLWYRRVHRALLDAHGHRLVDRRVAEVYTALAAGEDPGPSPFGRLADLVAEDAAYRASPARERDRAYWRSRLAHPTVGDDDASHTSSDHHRHPHPTGNTFHLDAETTAGLCELAASVRGSRTGLLLAAQALHLCRATGRRDVFLGLPLPGRTGPAALRVPGTVRNTVPLRLAVSPDATLAGLVRQADDAVREARAHQRYRRADLRRDLGLPAGHPALAGPLVDVVPAVEPVAFAGAPSTLHALTPEKTGEGAAVTFRFPSGETADEGLRVDTWTDHPSEPQEQRHALHALLTRLPALDPHVPLSDLSLVPDEEHERALREGNDTAVPVPATTAIGPFEARAARTPEATALVAGDERLTYARLNARANRLARHLTTLGVRPGTFAAVDLPWSTAGVVALLAVLKAGGACLFSGEGEARGKDSHAIGGPRAAGPYGEPTVPVCVLTTASTRSACSARSAEGPRTVLLDDPDLPAVLAAHPPVDPARALTPHDPAYATRTTNTNHHTVVVPHSALDNRLRWLQHHHPLTPADRLLLQGPSSPDTLAVEVLWPLREGATLVLAAPETGETGTSGTSGNEAADGRASGCGADAPAAETGPDDRPDEAGEAGAPVPSPARRVREHGITVARFDTAALRKFLGAPEAGECGRLRHVLTGGEPPDQATADRFTRLLPHTALHHHFGPPEAPSAAHRTWAPEGAAPHGTVRPVWNARLHVLDPALRPCPPGVPGELYIAGTPLAMGYAGHPARTAGRFPADPYGPPGTRMYRTGRGARRRADGGVELLAASDPDGCQGPTGGGEPPGTAPADGAPAG</sequence>
<feature type="region of interest" description="Disordered" evidence="1">
    <location>
        <begin position="1"/>
        <end position="54"/>
    </location>
</feature>
<accession>M3BYM0</accession>
<evidence type="ECO:0000313" key="5">
    <source>
        <dbReference type="Proteomes" id="UP000011740"/>
    </source>
</evidence>
<feature type="domain" description="AMP-dependent synthetase/ligase" evidence="2">
    <location>
        <begin position="823"/>
        <end position="947"/>
    </location>
</feature>
<feature type="region of interest" description="Disordered" evidence="1">
    <location>
        <begin position="974"/>
        <end position="1017"/>
    </location>
</feature>
<dbReference type="Gene3D" id="3.30.559.10">
    <property type="entry name" value="Chloramphenicol acetyltransferase-like domain"/>
    <property type="match status" value="1"/>
</dbReference>
<dbReference type="InterPro" id="IPR001242">
    <property type="entry name" value="Condensation_dom"/>
</dbReference>
<dbReference type="InterPro" id="IPR042099">
    <property type="entry name" value="ANL_N_sf"/>
</dbReference>
<gene>
    <name evidence="4" type="ORF">H340_29454</name>
</gene>
<evidence type="ECO:0000259" key="2">
    <source>
        <dbReference type="Pfam" id="PF00501"/>
    </source>
</evidence>
<reference evidence="4 5" key="1">
    <citation type="journal article" date="2013" name="Genome Announc.">
        <title>Whole-Genome Shotgun Assembly and Analysis of the Genome of Streptomyces mobaraensis DSM 40847, a Strain for Industrial Production of Microbial Transglutaminase.</title>
        <authorList>
            <person name="Yang H."/>
            <person name="He T."/>
            <person name="Wu W."/>
            <person name="Zhu W."/>
            <person name="Lu B."/>
            <person name="Sun W."/>
        </authorList>
    </citation>
    <scope>NUCLEOTIDE SEQUENCE [LARGE SCALE GENOMIC DNA]</scope>
    <source>
        <strain evidence="4 5">DSM 40847</strain>
    </source>
</reference>
<dbReference type="GO" id="GO:0008610">
    <property type="term" value="P:lipid biosynthetic process"/>
    <property type="evidence" value="ECO:0007669"/>
    <property type="project" value="UniProtKB-ARBA"/>
</dbReference>
<feature type="region of interest" description="Disordered" evidence="1">
    <location>
        <begin position="769"/>
        <end position="825"/>
    </location>
</feature>
<dbReference type="GO" id="GO:0031177">
    <property type="term" value="F:phosphopantetheine binding"/>
    <property type="evidence" value="ECO:0007669"/>
    <property type="project" value="TreeGrafter"/>
</dbReference>